<evidence type="ECO:0000313" key="2">
    <source>
        <dbReference type="Proteomes" id="UP000828941"/>
    </source>
</evidence>
<organism evidence="1 2">
    <name type="scientific">Bauhinia variegata</name>
    <name type="common">Purple orchid tree</name>
    <name type="synonym">Phanera variegata</name>
    <dbReference type="NCBI Taxonomy" id="167791"/>
    <lineage>
        <taxon>Eukaryota</taxon>
        <taxon>Viridiplantae</taxon>
        <taxon>Streptophyta</taxon>
        <taxon>Embryophyta</taxon>
        <taxon>Tracheophyta</taxon>
        <taxon>Spermatophyta</taxon>
        <taxon>Magnoliopsida</taxon>
        <taxon>eudicotyledons</taxon>
        <taxon>Gunneridae</taxon>
        <taxon>Pentapetalae</taxon>
        <taxon>rosids</taxon>
        <taxon>fabids</taxon>
        <taxon>Fabales</taxon>
        <taxon>Fabaceae</taxon>
        <taxon>Cercidoideae</taxon>
        <taxon>Cercideae</taxon>
        <taxon>Bauhiniinae</taxon>
        <taxon>Bauhinia</taxon>
    </lineage>
</organism>
<sequence length="475" mass="53863">MELFPIDSSAADQAMRSRVCGDQSVIEVREARCRVTLPPSPDSASTMASKKHKLEGPEGEGSNWSDLPQDISESILKLLSFRDYLQFGLVCTSWRTIFANAIASKHCLPAPQLPLLILNRSSPDSNIICPSFFDLSKKKFINPKGPIYERNHYCCGSFEGWFFMIHNLNLSSSEHSSPYILLNPVSGDRIALPSQSALTPHINPNYKFHFAKVVASSSPNSEDCIIVCLLQTYTHLAVCKLVNKCWTLIEAKETMVFLDIEIIGKTLYALVDDGGGESTIFYNLEDANAPKLNMVASLEHKPERRQGTTRVVGRTEYVTDFNFTYFAGDNVSGELLMIRTLVDYASNNDDTTRIRHILFLEKFVNPPHAKEFRVWKLDKCDLQWLELHDLDGRLIYFKGSRSIVISDTSLSDPQEFVKRNCIYFVSSCHEDSLQIEIGRFCMTDKSMKRFLHSDLSAADQAMRTRSVFWFIPNIF</sequence>
<gene>
    <name evidence="1" type="ORF">L6164_020724</name>
</gene>
<comment type="caution">
    <text evidence="1">The sequence shown here is derived from an EMBL/GenBank/DDBJ whole genome shotgun (WGS) entry which is preliminary data.</text>
</comment>
<proteinExistence type="predicted"/>
<protein>
    <submittedName>
        <fullName evidence="1">Uncharacterized protein</fullName>
    </submittedName>
</protein>
<reference evidence="1 2" key="1">
    <citation type="journal article" date="2022" name="DNA Res.">
        <title>Chromosomal-level genome assembly of the orchid tree Bauhinia variegata (Leguminosae; Cercidoideae) supports the allotetraploid origin hypothesis of Bauhinia.</title>
        <authorList>
            <person name="Zhong Y."/>
            <person name="Chen Y."/>
            <person name="Zheng D."/>
            <person name="Pang J."/>
            <person name="Liu Y."/>
            <person name="Luo S."/>
            <person name="Meng S."/>
            <person name="Qian L."/>
            <person name="Wei D."/>
            <person name="Dai S."/>
            <person name="Zhou R."/>
        </authorList>
    </citation>
    <scope>NUCLEOTIDE SEQUENCE [LARGE SCALE GENOMIC DNA]</scope>
    <source>
        <strain evidence="1">BV-YZ2020</strain>
    </source>
</reference>
<name>A0ACB9MZG2_BAUVA</name>
<dbReference type="Proteomes" id="UP000828941">
    <property type="component" value="Chromosome 8"/>
</dbReference>
<keyword evidence="2" id="KW-1185">Reference proteome</keyword>
<dbReference type="EMBL" id="CM039433">
    <property type="protein sequence ID" value="KAI4328366.1"/>
    <property type="molecule type" value="Genomic_DNA"/>
</dbReference>
<accession>A0ACB9MZG2</accession>
<evidence type="ECO:0000313" key="1">
    <source>
        <dbReference type="EMBL" id="KAI4328366.1"/>
    </source>
</evidence>